<feature type="chain" id="PRO_5022700751" description="Secreted protein" evidence="1">
    <location>
        <begin position="21"/>
        <end position="157"/>
    </location>
</feature>
<organism evidence="2 3">
    <name type="scientific">Roseimaritima ulvae</name>
    <dbReference type="NCBI Taxonomy" id="980254"/>
    <lineage>
        <taxon>Bacteria</taxon>
        <taxon>Pseudomonadati</taxon>
        <taxon>Planctomycetota</taxon>
        <taxon>Planctomycetia</taxon>
        <taxon>Pirellulales</taxon>
        <taxon>Pirellulaceae</taxon>
        <taxon>Roseimaritima</taxon>
    </lineage>
</organism>
<evidence type="ECO:0000313" key="3">
    <source>
        <dbReference type="Proteomes" id="UP000325286"/>
    </source>
</evidence>
<keyword evidence="3" id="KW-1185">Reference proteome</keyword>
<name>A0A5B9QN88_9BACT</name>
<evidence type="ECO:0000256" key="1">
    <source>
        <dbReference type="SAM" id="SignalP"/>
    </source>
</evidence>
<reference evidence="2 3" key="1">
    <citation type="submission" date="2019-08" db="EMBL/GenBank/DDBJ databases">
        <title>Deep-cultivation of Planctomycetes and their phenomic and genomic characterization uncovers novel biology.</title>
        <authorList>
            <person name="Wiegand S."/>
            <person name="Jogler M."/>
            <person name="Boedeker C."/>
            <person name="Pinto D."/>
            <person name="Vollmers J."/>
            <person name="Rivas-Marin E."/>
            <person name="Kohn T."/>
            <person name="Peeters S.H."/>
            <person name="Heuer A."/>
            <person name="Rast P."/>
            <person name="Oberbeckmann S."/>
            <person name="Bunk B."/>
            <person name="Jeske O."/>
            <person name="Meyerdierks A."/>
            <person name="Storesund J.E."/>
            <person name="Kallscheuer N."/>
            <person name="Luecker S."/>
            <person name="Lage O.M."/>
            <person name="Pohl T."/>
            <person name="Merkel B.J."/>
            <person name="Hornburger P."/>
            <person name="Mueller R.-W."/>
            <person name="Bruemmer F."/>
            <person name="Labrenz M."/>
            <person name="Spormann A.M."/>
            <person name="Op den Camp H."/>
            <person name="Overmann J."/>
            <person name="Amann R."/>
            <person name="Jetten M.S.M."/>
            <person name="Mascher T."/>
            <person name="Medema M.H."/>
            <person name="Devos D.P."/>
            <person name="Kaster A.-K."/>
            <person name="Ovreas L."/>
            <person name="Rohde M."/>
            <person name="Galperin M.Y."/>
            <person name="Jogler C."/>
        </authorList>
    </citation>
    <scope>NUCLEOTIDE SEQUENCE [LARGE SCALE GENOMIC DNA]</scope>
    <source>
        <strain evidence="2 3">UC8</strain>
    </source>
</reference>
<accession>A0A5B9QN88</accession>
<dbReference type="OrthoDB" id="287770at2"/>
<dbReference type="EMBL" id="CP042914">
    <property type="protein sequence ID" value="QEG40567.1"/>
    <property type="molecule type" value="Genomic_DNA"/>
</dbReference>
<dbReference type="RefSeq" id="WP_068139939.1">
    <property type="nucleotide sequence ID" value="NZ_CP042914.1"/>
</dbReference>
<proteinExistence type="predicted"/>
<dbReference type="KEGG" id="rul:UC8_25820"/>
<protein>
    <recommendedName>
        <fullName evidence="4">Secreted protein</fullName>
    </recommendedName>
</protein>
<sequence length="157" mass="17340" precursor="true">MSRCMLGILAALLLAGTATADPPVPTDPPNKLTPLMRMKLERSKAILEGLTLEQFDKIASNARALRLLSHESGWNVIQTEEYEAQSIDFRRSLKVIEKAAEDEDISRAALGYVSATVRCVECHRYMRSHRLPVLSLDAPVPVLKTPARVVTTSPDSE</sequence>
<dbReference type="Proteomes" id="UP000325286">
    <property type="component" value="Chromosome"/>
</dbReference>
<keyword evidence="1" id="KW-0732">Signal</keyword>
<dbReference type="AlphaFoldDB" id="A0A5B9QN88"/>
<feature type="signal peptide" evidence="1">
    <location>
        <begin position="1"/>
        <end position="20"/>
    </location>
</feature>
<evidence type="ECO:0008006" key="4">
    <source>
        <dbReference type="Google" id="ProtNLM"/>
    </source>
</evidence>
<evidence type="ECO:0000313" key="2">
    <source>
        <dbReference type="EMBL" id="QEG40567.1"/>
    </source>
</evidence>
<gene>
    <name evidence="2" type="ORF">UC8_25820</name>
</gene>